<keyword evidence="1" id="KW-0596">Phosphopantetheine</keyword>
<keyword evidence="7" id="KW-1185">Reference proteome</keyword>
<evidence type="ECO:0000256" key="3">
    <source>
        <dbReference type="ARBA" id="ARBA00022679"/>
    </source>
</evidence>
<dbReference type="CDD" id="cd00833">
    <property type="entry name" value="PKS"/>
    <property type="match status" value="1"/>
</dbReference>
<organism evidence="6 7">
    <name type="scientific">Rhodoplanes tepidamans</name>
    <name type="common">Rhodoplanes cryptolactis</name>
    <dbReference type="NCBI Taxonomy" id="200616"/>
    <lineage>
        <taxon>Bacteria</taxon>
        <taxon>Pseudomonadati</taxon>
        <taxon>Pseudomonadota</taxon>
        <taxon>Alphaproteobacteria</taxon>
        <taxon>Hyphomicrobiales</taxon>
        <taxon>Nitrobacteraceae</taxon>
        <taxon>Rhodoplanes</taxon>
    </lineage>
</organism>
<dbReference type="PANTHER" id="PTHR43775">
    <property type="entry name" value="FATTY ACID SYNTHASE"/>
    <property type="match status" value="1"/>
</dbReference>
<reference evidence="6" key="2">
    <citation type="submission" date="2023-02" db="EMBL/GenBank/DDBJ databases">
        <authorList>
            <person name="Rayyan A."/>
            <person name="Meyer T."/>
            <person name="Kyndt J.A."/>
        </authorList>
    </citation>
    <scope>NUCLEOTIDE SEQUENCE</scope>
    <source>
        <strain evidence="6">DSM 9987</strain>
    </source>
</reference>
<evidence type="ECO:0000256" key="2">
    <source>
        <dbReference type="ARBA" id="ARBA00022553"/>
    </source>
</evidence>
<comment type="caution">
    <text evidence="6">The sequence shown here is derived from an EMBL/GenBank/DDBJ whole genome shotgun (WGS) entry which is preliminary data.</text>
</comment>
<dbReference type="SMART" id="SM00825">
    <property type="entry name" value="PKS_KS"/>
    <property type="match status" value="1"/>
</dbReference>
<dbReference type="InterPro" id="IPR014030">
    <property type="entry name" value="Ketoacyl_synth_N"/>
</dbReference>
<dbReference type="InterPro" id="IPR020841">
    <property type="entry name" value="PKS_Beta-ketoAc_synthase_dom"/>
</dbReference>
<accession>A0ABT5JEX7</accession>
<dbReference type="PROSITE" id="PS00606">
    <property type="entry name" value="KS3_1"/>
    <property type="match status" value="1"/>
</dbReference>
<evidence type="ECO:0000259" key="5">
    <source>
        <dbReference type="PROSITE" id="PS52004"/>
    </source>
</evidence>
<reference evidence="6" key="1">
    <citation type="journal article" date="2023" name="Microbiol Resour">
        <title>Genome Sequences of Rhodoplanes serenus and Two Thermotolerant Strains, Rhodoplanes tepidamans and 'Rhodoplanes cryptolactis,' Further Refine the Genus.</title>
        <authorList>
            <person name="Rayyan A.A."/>
            <person name="Kyndt J.A."/>
        </authorList>
    </citation>
    <scope>NUCLEOTIDE SEQUENCE</scope>
    <source>
        <strain evidence="6">DSM 9987</strain>
    </source>
</reference>
<proteinExistence type="inferred from homology"/>
<gene>
    <name evidence="6" type="ORF">PQJ73_21055</name>
</gene>
<dbReference type="Proteomes" id="UP001165652">
    <property type="component" value="Unassembled WGS sequence"/>
</dbReference>
<dbReference type="Gene3D" id="3.40.47.10">
    <property type="match status" value="1"/>
</dbReference>
<evidence type="ECO:0000256" key="4">
    <source>
        <dbReference type="RuleBase" id="RU003694"/>
    </source>
</evidence>
<dbReference type="SUPFAM" id="SSF53901">
    <property type="entry name" value="Thiolase-like"/>
    <property type="match status" value="1"/>
</dbReference>
<evidence type="ECO:0000313" key="7">
    <source>
        <dbReference type="Proteomes" id="UP001165652"/>
    </source>
</evidence>
<dbReference type="Pfam" id="PF02801">
    <property type="entry name" value="Ketoacyl-synt_C"/>
    <property type="match status" value="1"/>
</dbReference>
<dbReference type="Gene3D" id="1.10.1240.100">
    <property type="match status" value="1"/>
</dbReference>
<name>A0ABT5JEX7_RHOTP</name>
<protein>
    <submittedName>
        <fullName evidence="6">Beta-ketoacyl synthase N-terminal-like domain-containing protein</fullName>
    </submittedName>
</protein>
<dbReference type="EMBL" id="JAQQLI010000039">
    <property type="protein sequence ID" value="MDC7788186.1"/>
    <property type="molecule type" value="Genomic_DNA"/>
</dbReference>
<dbReference type="Pfam" id="PF00109">
    <property type="entry name" value="ketoacyl-synt"/>
    <property type="match status" value="1"/>
</dbReference>
<evidence type="ECO:0000256" key="1">
    <source>
        <dbReference type="ARBA" id="ARBA00022450"/>
    </source>
</evidence>
<keyword evidence="3 4" id="KW-0808">Transferase</keyword>
<dbReference type="InterPro" id="IPR032821">
    <property type="entry name" value="PKS_assoc"/>
</dbReference>
<keyword evidence="2" id="KW-0597">Phosphoprotein</keyword>
<feature type="domain" description="Ketosynthase family 3 (KS3)" evidence="5">
    <location>
        <begin position="2"/>
        <end position="432"/>
    </location>
</feature>
<dbReference type="InterPro" id="IPR050091">
    <property type="entry name" value="PKS_NRPS_Biosynth_Enz"/>
</dbReference>
<dbReference type="RefSeq" id="WP_272779024.1">
    <property type="nucleotide sequence ID" value="NZ_JAQQLI010000039.1"/>
</dbReference>
<dbReference type="PROSITE" id="PS52004">
    <property type="entry name" value="KS3_2"/>
    <property type="match status" value="1"/>
</dbReference>
<dbReference type="InterPro" id="IPR018201">
    <property type="entry name" value="Ketoacyl_synth_AS"/>
</dbReference>
<evidence type="ECO:0000313" key="6">
    <source>
        <dbReference type="EMBL" id="MDC7788186.1"/>
    </source>
</evidence>
<dbReference type="InterPro" id="IPR016039">
    <property type="entry name" value="Thiolase-like"/>
</dbReference>
<sequence length="729" mass="74571">MAEPIAVLGLACRVPGARDIDRFWCNLLEGRSSIEALSDDRLAALGRGDFAGDPDFVNAGTAVPDVAAFDHAYFGYGRDEAMLIDPQQRLFLEECVRALDHANRPPALLRALCGSRVGVFASCRRSSYEALLPRFAAEETSDPLAFAVLAGTDKDYLATRVAYKLGLSGPALSVQTACSSSLVAIHLACRSLQSGECDLALAGGVGISLPQGVGYRRRDGSVFAKDGVCRPFGRDGSGIVTGNGLAVVVLARLADVVASGDVVHAVILGSAVGNDGAERVGFAAPGLAGQRRVIEAALASAGVSAREIGLVEAHGTGTPLGDSIEVAALAAAFRRDTAARGFCGLGSVKGNVGHLDTAAGVVSFAKAVLAVRDGVRPPTLFCRPVNPWLDLDASPFVLVEAAAAWEADGGRRIAGVSSFGVGGTNCHVVVAGPPPCNDEMEPAGRTVIALSAHSETSLAALIAATAPVLDDRMLARQARTLALRRSPRPWRIAVAAATAAEARTALAGTPPRRAAAPSRIALLVPHDPEPGDAALSRRVALGGRLAAWQVTPVAIAGVGTGVFAAAVLAGAADLADASARSQADRSGVGPDGWPAREGDVPLFGDAASLCAHDPDLVIVLGEADDRRDADLRATLSGADVFVCAGDDAGLTDLVAALFRHGVDAPLRALHAARPGPWASLPPTVFDATEVWPDAGAPTSRGDPAETCADVAADPVASDDLAAQMEEGVL</sequence>
<comment type="similarity">
    <text evidence="4">Belongs to the thiolase-like superfamily. Beta-ketoacyl-ACP synthases family.</text>
</comment>
<dbReference type="Pfam" id="PF16197">
    <property type="entry name" value="KAsynt_C_assoc"/>
    <property type="match status" value="1"/>
</dbReference>
<dbReference type="InterPro" id="IPR014031">
    <property type="entry name" value="Ketoacyl_synth_C"/>
</dbReference>
<dbReference type="PANTHER" id="PTHR43775:SF37">
    <property type="entry name" value="SI:DKEY-61P9.11"/>
    <property type="match status" value="1"/>
</dbReference>